<proteinExistence type="predicted"/>
<dbReference type="InterPro" id="IPR012840">
    <property type="entry name" value="NrdG2"/>
</dbReference>
<dbReference type="GO" id="GO:0051539">
    <property type="term" value="F:4 iron, 4 sulfur cluster binding"/>
    <property type="evidence" value="ECO:0007669"/>
    <property type="project" value="UniProtKB-KW"/>
</dbReference>
<dbReference type="SFLD" id="SFLDG01094">
    <property type="entry name" value="Uncharacterised_Radical_SAM_Su"/>
    <property type="match status" value="1"/>
</dbReference>
<dbReference type="PROSITE" id="PS51918">
    <property type="entry name" value="RADICAL_SAM"/>
    <property type="match status" value="1"/>
</dbReference>
<sequence length="248" mass="27227">MNAASSLKNVPLDAPDRTPAQRAAASLSPLPFIGGLTPFSSVDWPGQLAAVVFIAGCPWRCHYCHNPHLQLRERRLHWTQVMAFLQRRRTLLDAVVFSGGEPLSEPRLPQLIAAVRELGFKAGLHTGGIYPARLAAVLPMLDWVGLDIKTTASRYDALTGRRGCAAPVATCLDQLLQSNCAFECRTTWHPDWLPEPELLELAQDMKQRGVKHFALQAYRSAPGALATVSPSDATKHALATCFTFFTCR</sequence>
<comment type="cofactor">
    <cofactor evidence="1">
        <name>[4Fe-4S] cluster</name>
        <dbReference type="ChEBI" id="CHEBI:49883"/>
    </cofactor>
</comment>
<dbReference type="GO" id="GO:0046872">
    <property type="term" value="F:metal ion binding"/>
    <property type="evidence" value="ECO:0007669"/>
    <property type="project" value="UniProtKB-KW"/>
</dbReference>
<dbReference type="PANTHER" id="PTHR30352">
    <property type="entry name" value="PYRUVATE FORMATE-LYASE-ACTIVATING ENZYME"/>
    <property type="match status" value="1"/>
</dbReference>
<feature type="domain" description="Radical SAM core" evidence="7">
    <location>
        <begin position="44"/>
        <end position="248"/>
    </location>
</feature>
<dbReference type="Gene3D" id="3.20.20.70">
    <property type="entry name" value="Aldolase class I"/>
    <property type="match status" value="1"/>
</dbReference>
<keyword evidence="4" id="KW-0479">Metal-binding</keyword>
<dbReference type="RefSeq" id="WP_118870790.1">
    <property type="nucleotide sequence ID" value="NZ_CP022760.1"/>
</dbReference>
<dbReference type="Proteomes" id="UP000261758">
    <property type="component" value="Plasmid unnamed"/>
</dbReference>
<organism evidence="8 9">
    <name type="scientific">Ralstonia solanacearum</name>
    <name type="common">Pseudomonas solanacearum</name>
    <dbReference type="NCBI Taxonomy" id="305"/>
    <lineage>
        <taxon>Bacteria</taxon>
        <taxon>Pseudomonadati</taxon>
        <taxon>Pseudomonadota</taxon>
        <taxon>Betaproteobacteria</taxon>
        <taxon>Burkholderiales</taxon>
        <taxon>Burkholderiaceae</taxon>
        <taxon>Ralstonia</taxon>
        <taxon>Ralstonia solanacearum species complex</taxon>
    </lineage>
</organism>
<keyword evidence="5" id="KW-0408">Iron</keyword>
<protein>
    <submittedName>
        <fullName evidence="8">Anaerobic ribonucleoside-triphosphate reductase activating protein</fullName>
    </submittedName>
</protein>
<dbReference type="Pfam" id="PF04055">
    <property type="entry name" value="Radical_SAM"/>
    <property type="match status" value="1"/>
</dbReference>
<evidence type="ECO:0000256" key="4">
    <source>
        <dbReference type="ARBA" id="ARBA00022723"/>
    </source>
</evidence>
<dbReference type="EMBL" id="CP022760">
    <property type="protein sequence ID" value="AXV84478.1"/>
    <property type="molecule type" value="Genomic_DNA"/>
</dbReference>
<evidence type="ECO:0000256" key="5">
    <source>
        <dbReference type="ARBA" id="ARBA00023004"/>
    </source>
</evidence>
<keyword evidence="8" id="KW-0614">Plasmid</keyword>
<dbReference type="CDD" id="cd01335">
    <property type="entry name" value="Radical_SAM"/>
    <property type="match status" value="1"/>
</dbReference>
<dbReference type="InterPro" id="IPR013785">
    <property type="entry name" value="Aldolase_TIM"/>
</dbReference>
<keyword evidence="6" id="KW-0411">Iron-sulfur</keyword>
<dbReference type="SUPFAM" id="SSF102114">
    <property type="entry name" value="Radical SAM enzymes"/>
    <property type="match status" value="1"/>
</dbReference>
<keyword evidence="2" id="KW-0004">4Fe-4S</keyword>
<dbReference type="GO" id="GO:0003824">
    <property type="term" value="F:catalytic activity"/>
    <property type="evidence" value="ECO:0007669"/>
    <property type="project" value="InterPro"/>
</dbReference>
<evidence type="ECO:0000313" key="9">
    <source>
        <dbReference type="Proteomes" id="UP000261758"/>
    </source>
</evidence>
<dbReference type="SFLD" id="SFLDS00029">
    <property type="entry name" value="Radical_SAM"/>
    <property type="match status" value="1"/>
</dbReference>
<keyword evidence="3" id="KW-0949">S-adenosyl-L-methionine</keyword>
<evidence type="ECO:0000259" key="7">
    <source>
        <dbReference type="PROSITE" id="PS51918"/>
    </source>
</evidence>
<accession>A0AAD0SBK3</accession>
<evidence type="ECO:0000313" key="8">
    <source>
        <dbReference type="EMBL" id="AXV84478.1"/>
    </source>
</evidence>
<dbReference type="InterPro" id="IPR034457">
    <property type="entry name" value="Organic_radical-activating"/>
</dbReference>
<dbReference type="InterPro" id="IPR007197">
    <property type="entry name" value="rSAM"/>
</dbReference>
<dbReference type="NCBIfam" id="TIGR02495">
    <property type="entry name" value="NrdG2"/>
    <property type="match status" value="1"/>
</dbReference>
<geneLocation type="plasmid" evidence="8 9">
    <name>unnamed</name>
</geneLocation>
<dbReference type="AlphaFoldDB" id="A0AAD0SBK3"/>
<gene>
    <name evidence="8" type="ORF">CJO77_23655</name>
</gene>
<evidence type="ECO:0000256" key="2">
    <source>
        <dbReference type="ARBA" id="ARBA00022485"/>
    </source>
</evidence>
<dbReference type="InterPro" id="IPR058240">
    <property type="entry name" value="rSAM_sf"/>
</dbReference>
<evidence type="ECO:0000256" key="1">
    <source>
        <dbReference type="ARBA" id="ARBA00001966"/>
    </source>
</evidence>
<evidence type="ECO:0000256" key="3">
    <source>
        <dbReference type="ARBA" id="ARBA00022691"/>
    </source>
</evidence>
<evidence type="ECO:0000256" key="6">
    <source>
        <dbReference type="ARBA" id="ARBA00023014"/>
    </source>
</evidence>
<name>A0AAD0SBK3_RALSL</name>
<reference evidence="8 9" key="1">
    <citation type="submission" date="2017-08" db="EMBL/GenBank/DDBJ databases">
        <title>Genome sequences of Ralstonia solanacearum Species Complex (RSSC) isolated from Potato bacterial wilts in Korea.</title>
        <authorList>
            <person name="Cho H."/>
            <person name="Song E.-S."/>
            <person name="Lee Y.K."/>
            <person name="Lee S."/>
            <person name="Lee S.-W."/>
            <person name="Jo A."/>
            <person name="Kim J.-G."/>
            <person name="Hwang I."/>
        </authorList>
    </citation>
    <scope>NUCLEOTIDE SEQUENCE [LARGE SCALE GENOMIC DNA]</scope>
    <source>
        <strain evidence="8 9">T98</strain>
        <plasmid evidence="8 9">unnamed</plasmid>
    </source>
</reference>
<dbReference type="PANTHER" id="PTHR30352:SF13">
    <property type="entry name" value="GLYCYL-RADICAL ENZYME ACTIVATING ENZYME YJJW-RELATED"/>
    <property type="match status" value="1"/>
</dbReference>